<dbReference type="Gene3D" id="1.25.40.10">
    <property type="entry name" value="Tetratricopeptide repeat domain"/>
    <property type="match status" value="2"/>
</dbReference>
<keyword evidence="4" id="KW-1185">Reference proteome</keyword>
<protein>
    <submittedName>
        <fullName evidence="3">Cell division cycle 27-like protein</fullName>
    </submittedName>
</protein>
<dbReference type="InterPro" id="IPR019734">
    <property type="entry name" value="TPR_rpt"/>
</dbReference>
<dbReference type="SUPFAM" id="SSF48452">
    <property type="entry name" value="TPR-like"/>
    <property type="match status" value="1"/>
</dbReference>
<dbReference type="InterPro" id="IPR011990">
    <property type="entry name" value="TPR-like_helical_dom_sf"/>
</dbReference>
<dbReference type="GeneID" id="90540110"/>
<name>A0AAX4J8S2_9MICR</name>
<evidence type="ECO:0000313" key="4">
    <source>
        <dbReference type="Proteomes" id="UP001334084"/>
    </source>
</evidence>
<dbReference type="GO" id="GO:0005680">
    <property type="term" value="C:anaphase-promoting complex"/>
    <property type="evidence" value="ECO:0007669"/>
    <property type="project" value="UniProtKB-ARBA"/>
</dbReference>
<keyword evidence="1" id="KW-0802">TPR repeat</keyword>
<dbReference type="PANTHER" id="PTHR12558">
    <property type="entry name" value="CELL DIVISION CYCLE 16,23,27"/>
    <property type="match status" value="1"/>
</dbReference>
<keyword evidence="3" id="KW-0131">Cell cycle</keyword>
<dbReference type="RefSeq" id="XP_065328453.1">
    <property type="nucleotide sequence ID" value="XM_065472381.1"/>
</dbReference>
<dbReference type="SMART" id="SM00028">
    <property type="entry name" value="TPR"/>
    <property type="match status" value="4"/>
</dbReference>
<reference evidence="3" key="1">
    <citation type="journal article" date="2024" name="BMC Genomics">
        <title>Functional annotation of a divergent genome using sequence and structure-based similarity.</title>
        <authorList>
            <person name="Svedberg D."/>
            <person name="Winiger R.R."/>
            <person name="Berg A."/>
            <person name="Sharma H."/>
            <person name="Tellgren-Roth C."/>
            <person name="Debrunner-Vossbrinck B.A."/>
            <person name="Vossbrinck C.R."/>
            <person name="Barandun J."/>
        </authorList>
    </citation>
    <scope>NUCLEOTIDE SEQUENCE</scope>
    <source>
        <strain evidence="3">Illinois isolate</strain>
    </source>
</reference>
<proteinExistence type="inferred from homology"/>
<dbReference type="KEGG" id="vnx:VNE69_01246"/>
<keyword evidence="3" id="KW-0132">Cell division</keyword>
<dbReference type="GO" id="GO:0051301">
    <property type="term" value="P:cell division"/>
    <property type="evidence" value="ECO:0007669"/>
    <property type="project" value="UniProtKB-KW"/>
</dbReference>
<dbReference type="AlphaFoldDB" id="A0AAX4J8S2"/>
<accession>A0AAX4J8S2</accession>
<evidence type="ECO:0000313" key="3">
    <source>
        <dbReference type="EMBL" id="WUR02308.1"/>
    </source>
</evidence>
<gene>
    <name evidence="3" type="ORF">VNE69_01246</name>
</gene>
<dbReference type="Proteomes" id="UP001334084">
    <property type="component" value="Chromosome 1"/>
</dbReference>
<evidence type="ECO:0000256" key="2">
    <source>
        <dbReference type="ARBA" id="ARBA00038210"/>
    </source>
</evidence>
<dbReference type="EMBL" id="CP142726">
    <property type="protein sequence ID" value="WUR02308.1"/>
    <property type="molecule type" value="Genomic_DNA"/>
</dbReference>
<evidence type="ECO:0000256" key="1">
    <source>
        <dbReference type="ARBA" id="ARBA00022803"/>
    </source>
</evidence>
<organism evidence="3 4">
    <name type="scientific">Vairimorpha necatrix</name>
    <dbReference type="NCBI Taxonomy" id="6039"/>
    <lineage>
        <taxon>Eukaryota</taxon>
        <taxon>Fungi</taxon>
        <taxon>Fungi incertae sedis</taxon>
        <taxon>Microsporidia</taxon>
        <taxon>Nosematidae</taxon>
        <taxon>Vairimorpha</taxon>
    </lineage>
</organism>
<dbReference type="PANTHER" id="PTHR12558:SF13">
    <property type="entry name" value="CELL DIVISION CYCLE PROTEIN 27 HOMOLOG"/>
    <property type="match status" value="1"/>
</dbReference>
<comment type="similarity">
    <text evidence="2">Belongs to the APC3/CDC27 family.</text>
</comment>
<sequence length="470" mass="55699">MFEDVVDQIIKSYKYANYTNMTFLSSFLYSYTSKYKILLPISLYFTGEYSRSLSLLSPYNTCTALYYKYLCYNQLRDFTNALICLQKIIAEEVEVDDFDLEIFKVNKNDKEYFYNDMALCYTQLYDRDEAIRLFKMSYQIYPIFSTIENLIYENELEEIGQNKFKENNFNNQIKTVSSLDEFIRNVKNNDALEKYTNFIPGLGSYALAFQAKNEFDLGLTESSKKIFTVLKSKDPKFIYNMDYFSTVLWHSTDVTDLGILCKNLINDAPLSPVTWKALGNYYNHKNDYKRSILCLKRSLHLLNDPYTLNLLGFESVYKNEYMEALEYFKKSTLMLRNNYKSLYGCALVYDKIDKKSTADFYFKKCMFNNQLRAMGMKFYIKHGELDKAIQIYKIGMKFDNVDLNNLVKETLNKKGKFDNIEEFMILEFVEILTKLNLLDFAKTILNIVEYRGETYYKKKEIVFEKKHSFI</sequence>